<proteinExistence type="predicted"/>
<evidence type="ECO:0000256" key="5">
    <source>
        <dbReference type="ARBA" id="ARBA00023157"/>
    </source>
</evidence>
<protein>
    <submittedName>
        <fullName evidence="8">Gamma-glutamylputrescine oxidoreductase</fullName>
        <ecNumber evidence="8">1.4.3.-</ecNumber>
    </submittedName>
</protein>
<dbReference type="CDD" id="cd03477">
    <property type="entry name" value="Rieske_YhfW_C"/>
    <property type="match status" value="1"/>
</dbReference>
<feature type="domain" description="Rieske" evidence="7">
    <location>
        <begin position="420"/>
        <end position="504"/>
    </location>
</feature>
<keyword evidence="5" id="KW-1015">Disulfide bond</keyword>
<dbReference type="Pfam" id="PF00355">
    <property type="entry name" value="Rieske"/>
    <property type="match status" value="1"/>
</dbReference>
<dbReference type="GO" id="GO:0005737">
    <property type="term" value="C:cytoplasm"/>
    <property type="evidence" value="ECO:0007669"/>
    <property type="project" value="TreeGrafter"/>
</dbReference>
<dbReference type="InterPro" id="IPR017941">
    <property type="entry name" value="Rieske_2Fe-2S"/>
</dbReference>
<dbReference type="PROSITE" id="PS51296">
    <property type="entry name" value="RIESKE"/>
    <property type="match status" value="1"/>
</dbReference>
<feature type="compositionally biased region" description="Polar residues" evidence="6">
    <location>
        <begin position="513"/>
        <end position="523"/>
    </location>
</feature>
<keyword evidence="4" id="KW-0411">Iron-sulfur</keyword>
<dbReference type="Gene3D" id="3.50.50.60">
    <property type="entry name" value="FAD/NAD(P)-binding domain"/>
    <property type="match status" value="1"/>
</dbReference>
<dbReference type="InterPro" id="IPR005805">
    <property type="entry name" value="Rieske_Fe-S_prot_C"/>
</dbReference>
<dbReference type="EMBL" id="CP036274">
    <property type="protein sequence ID" value="QDU25313.1"/>
    <property type="molecule type" value="Genomic_DNA"/>
</dbReference>
<keyword evidence="1" id="KW-0001">2Fe-2S</keyword>
<dbReference type="InterPro" id="IPR036188">
    <property type="entry name" value="FAD/NAD-bd_sf"/>
</dbReference>
<dbReference type="Gene3D" id="3.30.9.10">
    <property type="entry name" value="D-Amino Acid Oxidase, subunit A, domain 2"/>
    <property type="match status" value="1"/>
</dbReference>
<feature type="region of interest" description="Disordered" evidence="6">
    <location>
        <begin position="490"/>
        <end position="534"/>
    </location>
</feature>
<evidence type="ECO:0000256" key="3">
    <source>
        <dbReference type="ARBA" id="ARBA00023004"/>
    </source>
</evidence>
<accession>A0A517Y4Y8</accession>
<dbReference type="InterPro" id="IPR006076">
    <property type="entry name" value="FAD-dep_OxRdtase"/>
</dbReference>
<dbReference type="InterPro" id="IPR038010">
    <property type="entry name" value="YhfW_C"/>
</dbReference>
<keyword evidence="2" id="KW-0479">Metal-binding</keyword>
<keyword evidence="3" id="KW-0408">Iron</keyword>
<dbReference type="Pfam" id="PF01266">
    <property type="entry name" value="DAO"/>
    <property type="match status" value="1"/>
</dbReference>
<dbReference type="PRINTS" id="PR00162">
    <property type="entry name" value="RIESKE"/>
</dbReference>
<dbReference type="RefSeq" id="WP_202921501.1">
    <property type="nucleotide sequence ID" value="NZ_CP036274.1"/>
</dbReference>
<evidence type="ECO:0000259" key="7">
    <source>
        <dbReference type="PROSITE" id="PS51296"/>
    </source>
</evidence>
<evidence type="ECO:0000313" key="9">
    <source>
        <dbReference type="Proteomes" id="UP000315017"/>
    </source>
</evidence>
<dbReference type="KEGG" id="aagg:ETAA8_03770"/>
<sequence length="534" mass="58722">MLAIKLNSESIWQAAKRPTFKNVTKSAEYDAVVIGGGITGLTAAYLLKRAGKKVAVVERHRIGFVDTGLTTAHLTYVTDLRLPSMVKRFGEKAAQLVWQAGAHAIDTIEETAAHLQIDCDFHRCDGYLHESITAKQDETPSLREDASLASELGFEAEFAEHVPYFNRPGVKFANQAKFHPLKYIAGLAAAINGQGSHVFEEAEVTEIQNDPQAVMVDKHQLRAEYIVIATHVPLMGKTGILNATLFQAKLFPYSSYVIGAKIPRGVIPVASFWDTSEPYYYLRVEAGKATDYAIFGGKDHKTGQADSEQTFAELQKVLTTIIPEAQPDRQWSGQVIETSDGLPFIGETAERQFVATGFSGNGMTFSTLAALMARDAMLKKKNSWQDLFSVNRQSITGLWESLSENMDYPYYYAKDRLVPAEGSGTRDVKRGEGKILSLSGERVACSRDNDGKLCMVSAVCTHMGCLVRWNSAELTWDCPCHGSRFKPTGEVLAGPAETPLEKVKPAKKKRANAAQSEQTASEQTAKRKRASKPK</sequence>
<organism evidence="8 9">
    <name type="scientific">Anatilimnocola aggregata</name>
    <dbReference type="NCBI Taxonomy" id="2528021"/>
    <lineage>
        <taxon>Bacteria</taxon>
        <taxon>Pseudomonadati</taxon>
        <taxon>Planctomycetota</taxon>
        <taxon>Planctomycetia</taxon>
        <taxon>Pirellulales</taxon>
        <taxon>Pirellulaceae</taxon>
        <taxon>Anatilimnocola</taxon>
    </lineage>
</organism>
<gene>
    <name evidence="8" type="primary">puuB_1</name>
    <name evidence="8" type="ORF">ETAA8_03770</name>
</gene>
<dbReference type="PANTHER" id="PTHR13847">
    <property type="entry name" value="SARCOSINE DEHYDROGENASE-RELATED"/>
    <property type="match status" value="1"/>
</dbReference>
<evidence type="ECO:0000256" key="2">
    <source>
        <dbReference type="ARBA" id="ARBA00022723"/>
    </source>
</evidence>
<dbReference type="Gene3D" id="2.102.10.10">
    <property type="entry name" value="Rieske [2Fe-2S] iron-sulphur domain"/>
    <property type="match status" value="1"/>
</dbReference>
<dbReference type="GO" id="GO:0051537">
    <property type="term" value="F:2 iron, 2 sulfur cluster binding"/>
    <property type="evidence" value="ECO:0007669"/>
    <property type="project" value="UniProtKB-KW"/>
</dbReference>
<dbReference type="SUPFAM" id="SSF51971">
    <property type="entry name" value="Nucleotide-binding domain"/>
    <property type="match status" value="1"/>
</dbReference>
<evidence type="ECO:0000256" key="1">
    <source>
        <dbReference type="ARBA" id="ARBA00022714"/>
    </source>
</evidence>
<evidence type="ECO:0000256" key="6">
    <source>
        <dbReference type="SAM" id="MobiDB-lite"/>
    </source>
</evidence>
<reference evidence="8 9" key="1">
    <citation type="submission" date="2019-02" db="EMBL/GenBank/DDBJ databases">
        <title>Deep-cultivation of Planctomycetes and their phenomic and genomic characterization uncovers novel biology.</title>
        <authorList>
            <person name="Wiegand S."/>
            <person name="Jogler M."/>
            <person name="Boedeker C."/>
            <person name="Pinto D."/>
            <person name="Vollmers J."/>
            <person name="Rivas-Marin E."/>
            <person name="Kohn T."/>
            <person name="Peeters S.H."/>
            <person name="Heuer A."/>
            <person name="Rast P."/>
            <person name="Oberbeckmann S."/>
            <person name="Bunk B."/>
            <person name="Jeske O."/>
            <person name="Meyerdierks A."/>
            <person name="Storesund J.E."/>
            <person name="Kallscheuer N."/>
            <person name="Luecker S."/>
            <person name="Lage O.M."/>
            <person name="Pohl T."/>
            <person name="Merkel B.J."/>
            <person name="Hornburger P."/>
            <person name="Mueller R.-W."/>
            <person name="Bruemmer F."/>
            <person name="Labrenz M."/>
            <person name="Spormann A.M."/>
            <person name="Op den Camp H."/>
            <person name="Overmann J."/>
            <person name="Amann R."/>
            <person name="Jetten M.S.M."/>
            <person name="Mascher T."/>
            <person name="Medema M.H."/>
            <person name="Devos D.P."/>
            <person name="Kaster A.-K."/>
            <person name="Ovreas L."/>
            <person name="Rohde M."/>
            <person name="Galperin M.Y."/>
            <person name="Jogler C."/>
        </authorList>
    </citation>
    <scope>NUCLEOTIDE SEQUENCE [LARGE SCALE GENOMIC DNA]</scope>
    <source>
        <strain evidence="8 9">ETA_A8</strain>
    </source>
</reference>
<evidence type="ECO:0000256" key="4">
    <source>
        <dbReference type="ARBA" id="ARBA00023014"/>
    </source>
</evidence>
<dbReference type="GO" id="GO:0046872">
    <property type="term" value="F:metal ion binding"/>
    <property type="evidence" value="ECO:0007669"/>
    <property type="project" value="UniProtKB-KW"/>
</dbReference>
<dbReference type="GO" id="GO:0016491">
    <property type="term" value="F:oxidoreductase activity"/>
    <property type="evidence" value="ECO:0007669"/>
    <property type="project" value="UniProtKB-KW"/>
</dbReference>
<keyword evidence="8" id="KW-0560">Oxidoreductase</keyword>
<dbReference type="InterPro" id="IPR036922">
    <property type="entry name" value="Rieske_2Fe-2S_sf"/>
</dbReference>
<dbReference type="PANTHER" id="PTHR13847:SF281">
    <property type="entry name" value="FAD DEPENDENT OXIDOREDUCTASE DOMAIN-CONTAINING PROTEIN"/>
    <property type="match status" value="1"/>
</dbReference>
<dbReference type="AlphaFoldDB" id="A0A517Y4Y8"/>
<dbReference type="SUPFAM" id="SSF50022">
    <property type="entry name" value="ISP domain"/>
    <property type="match status" value="1"/>
</dbReference>
<dbReference type="EC" id="1.4.3.-" evidence="8"/>
<dbReference type="GO" id="GO:0016020">
    <property type="term" value="C:membrane"/>
    <property type="evidence" value="ECO:0007669"/>
    <property type="project" value="InterPro"/>
</dbReference>
<keyword evidence="9" id="KW-1185">Reference proteome</keyword>
<name>A0A517Y4Y8_9BACT</name>
<evidence type="ECO:0000313" key="8">
    <source>
        <dbReference type="EMBL" id="QDU25313.1"/>
    </source>
</evidence>
<dbReference type="Proteomes" id="UP000315017">
    <property type="component" value="Chromosome"/>
</dbReference>